<feature type="compositionally biased region" description="Polar residues" evidence="1">
    <location>
        <begin position="191"/>
        <end position="204"/>
    </location>
</feature>
<protein>
    <submittedName>
        <fullName evidence="2">Uncharacterized protein</fullName>
    </submittedName>
</protein>
<evidence type="ECO:0000313" key="2">
    <source>
        <dbReference type="EMBL" id="KAK3084313.1"/>
    </source>
</evidence>
<name>A0AA88XF58_PINIB</name>
<evidence type="ECO:0000256" key="1">
    <source>
        <dbReference type="SAM" id="MobiDB-lite"/>
    </source>
</evidence>
<organism evidence="2 3">
    <name type="scientific">Pinctada imbricata</name>
    <name type="common">Atlantic pearl-oyster</name>
    <name type="synonym">Pinctada martensii</name>
    <dbReference type="NCBI Taxonomy" id="66713"/>
    <lineage>
        <taxon>Eukaryota</taxon>
        <taxon>Metazoa</taxon>
        <taxon>Spiralia</taxon>
        <taxon>Lophotrochozoa</taxon>
        <taxon>Mollusca</taxon>
        <taxon>Bivalvia</taxon>
        <taxon>Autobranchia</taxon>
        <taxon>Pteriomorphia</taxon>
        <taxon>Pterioida</taxon>
        <taxon>Pterioidea</taxon>
        <taxon>Pteriidae</taxon>
        <taxon>Pinctada</taxon>
    </lineage>
</organism>
<dbReference type="EMBL" id="VSWD01000013">
    <property type="protein sequence ID" value="KAK3084313.1"/>
    <property type="molecule type" value="Genomic_DNA"/>
</dbReference>
<proteinExistence type="predicted"/>
<reference evidence="2" key="1">
    <citation type="submission" date="2019-08" db="EMBL/GenBank/DDBJ databases">
        <title>The improved chromosome-level genome for the pearl oyster Pinctada fucata martensii using PacBio sequencing and Hi-C.</title>
        <authorList>
            <person name="Zheng Z."/>
        </authorList>
    </citation>
    <scope>NUCLEOTIDE SEQUENCE</scope>
    <source>
        <strain evidence="2">ZZ-2019</strain>
        <tissue evidence="2">Adductor muscle</tissue>
    </source>
</reference>
<dbReference type="Proteomes" id="UP001186944">
    <property type="component" value="Unassembled WGS sequence"/>
</dbReference>
<accession>A0AA88XF58</accession>
<feature type="region of interest" description="Disordered" evidence="1">
    <location>
        <begin position="187"/>
        <end position="207"/>
    </location>
</feature>
<feature type="region of interest" description="Disordered" evidence="1">
    <location>
        <begin position="31"/>
        <end position="61"/>
    </location>
</feature>
<keyword evidence="3" id="KW-1185">Reference proteome</keyword>
<evidence type="ECO:0000313" key="3">
    <source>
        <dbReference type="Proteomes" id="UP001186944"/>
    </source>
</evidence>
<comment type="caution">
    <text evidence="2">The sequence shown here is derived from an EMBL/GenBank/DDBJ whole genome shotgun (WGS) entry which is preliminary data.</text>
</comment>
<gene>
    <name evidence="2" type="ORF">FSP39_011483</name>
</gene>
<sequence length="221" mass="25514">MDTLKKIPLPWKAGKRYNLFKGKENTYFHTPNPKVRTETEATRRTKNQNQGEGNGFLRRNTSLTRSVRDAVGTIRQRIRSSTKRRVRLKDGISSPATAKVTKKTKRTATGSTPHNTRTYRDIKMYSPFQIETPKQMTGIRTSARPRIVDNMETPTRLRREVESLTQNMQALATLTPNTLEQRVRTRRMSKSPLTNGSLQVSHGTRVSHRLQAKRRIDTFMY</sequence>
<dbReference type="AlphaFoldDB" id="A0AA88XF58"/>